<dbReference type="GO" id="GO:0016810">
    <property type="term" value="F:hydrolase activity, acting on carbon-nitrogen (but not peptide) bonds"/>
    <property type="evidence" value="ECO:0007669"/>
    <property type="project" value="InterPro"/>
</dbReference>
<evidence type="ECO:0000313" key="3">
    <source>
        <dbReference type="Proteomes" id="UP000014137"/>
    </source>
</evidence>
<accession>M2PH91</accession>
<name>M2PH91_9PSEU</name>
<comment type="caution">
    <text evidence="2">The sequence shown here is derived from an EMBL/GenBank/DDBJ whole genome shotgun (WGS) entry which is preliminary data.</text>
</comment>
<dbReference type="InterPro" id="IPR006311">
    <property type="entry name" value="TAT_signal"/>
</dbReference>
<dbReference type="InterPro" id="IPR011059">
    <property type="entry name" value="Metal-dep_hydrolase_composite"/>
</dbReference>
<dbReference type="Pfam" id="PF01979">
    <property type="entry name" value="Amidohydro_1"/>
    <property type="match status" value="1"/>
</dbReference>
<reference evidence="2 3" key="1">
    <citation type="submission" date="2012-10" db="EMBL/GenBank/DDBJ databases">
        <title>Genome assembly of Amycolatopsis azurea DSM 43854.</title>
        <authorList>
            <person name="Khatri I."/>
            <person name="Kaur I."/>
            <person name="Subramanian S."/>
            <person name="Mayilraj S."/>
        </authorList>
    </citation>
    <scope>NUCLEOTIDE SEQUENCE [LARGE SCALE GENOMIC DNA]</scope>
    <source>
        <strain evidence="2 3">DSM 43854</strain>
    </source>
</reference>
<dbReference type="Proteomes" id="UP000014137">
    <property type="component" value="Unassembled WGS sequence"/>
</dbReference>
<dbReference type="SUPFAM" id="SSF51338">
    <property type="entry name" value="Composite domain of metallo-dependent hydrolases"/>
    <property type="match status" value="1"/>
</dbReference>
<organism evidence="2 3">
    <name type="scientific">Amycolatopsis azurea DSM 43854</name>
    <dbReference type="NCBI Taxonomy" id="1238180"/>
    <lineage>
        <taxon>Bacteria</taxon>
        <taxon>Bacillati</taxon>
        <taxon>Actinomycetota</taxon>
        <taxon>Actinomycetes</taxon>
        <taxon>Pseudonocardiales</taxon>
        <taxon>Pseudonocardiaceae</taxon>
        <taxon>Amycolatopsis</taxon>
    </lineage>
</organism>
<dbReference type="PATRIC" id="fig|1238180.3.peg.6392"/>
<dbReference type="PROSITE" id="PS51318">
    <property type="entry name" value="TAT"/>
    <property type="match status" value="1"/>
</dbReference>
<dbReference type="InterPro" id="IPR006680">
    <property type="entry name" value="Amidohydro-rel"/>
</dbReference>
<dbReference type="InterPro" id="IPR032466">
    <property type="entry name" value="Metal_Hydrolase"/>
</dbReference>
<dbReference type="Gene3D" id="3.20.20.140">
    <property type="entry name" value="Metal-dependent hydrolases"/>
    <property type="match status" value="1"/>
</dbReference>
<dbReference type="EMBL" id="ANMG01000065">
    <property type="protein sequence ID" value="EMD23783.1"/>
    <property type="molecule type" value="Genomic_DNA"/>
</dbReference>
<sequence length="509" mass="54502">MEGGALMSGTGSSRREFLKWLAASGTGVALAGVLPGTAAADTGEIVVISRVTLIDGTGSAPRRDVSVVLSGDRIAWVGGSGQLPETGGAPVIDGRGKYLIPGLWDMHTHGADLEEIVPPLHLAHGVTGAREMWGYAENRATRDKIERGELLGPRVVLGSGIVDGPVTLLGPPVLQVSTAAEARAAVRAEKEAGAEFVKIYSYLGPDAVRAVAAEARDQGLRFSGHWPYKLSHAEMSDLGQHSFEHFFGVSIHCSSRRDEILARLKATPYDPADPRAFFNLARQLEFASVSAYSPAVARAYFGRLRRNGTWHSPTLTINRVVTQPAETHKHDPRLKYVPDDIRQSWAKGIEQFAPKTPEQVVLQERYYQETLRLVGVAHDVGVGLIGGTDCLNPYTFPGSGLHEELAFLVEAGLSPVHALKTVTGDAAKFLGREATSGTIAAGKEADLVLLDANPATDIRNVAKIDLVITRGRVLDKTARGRMLDAVEAAANRPVTSARLHSLARRGCCC</sequence>
<dbReference type="AlphaFoldDB" id="M2PH91"/>
<proteinExistence type="predicted"/>
<dbReference type="PANTHER" id="PTHR43135:SF3">
    <property type="entry name" value="ALPHA-D-RIBOSE 1-METHYLPHOSPHONATE 5-TRIPHOSPHATE DIPHOSPHATASE"/>
    <property type="match status" value="1"/>
</dbReference>
<dbReference type="Gene3D" id="2.30.40.10">
    <property type="entry name" value="Urease, subunit C, domain 1"/>
    <property type="match status" value="2"/>
</dbReference>
<gene>
    <name evidence="2" type="ORF">C791_6640</name>
</gene>
<feature type="domain" description="Amidohydrolase-related" evidence="1">
    <location>
        <begin position="373"/>
        <end position="473"/>
    </location>
</feature>
<evidence type="ECO:0000259" key="1">
    <source>
        <dbReference type="Pfam" id="PF01979"/>
    </source>
</evidence>
<dbReference type="SUPFAM" id="SSF51556">
    <property type="entry name" value="Metallo-dependent hydrolases"/>
    <property type="match status" value="1"/>
</dbReference>
<evidence type="ECO:0000313" key="2">
    <source>
        <dbReference type="EMBL" id="EMD23783.1"/>
    </source>
</evidence>
<dbReference type="InterPro" id="IPR051781">
    <property type="entry name" value="Metallo-dep_Hydrolase"/>
</dbReference>
<protein>
    <recommendedName>
        <fullName evidence="1">Amidohydrolase-related domain-containing protein</fullName>
    </recommendedName>
</protein>
<dbReference type="PANTHER" id="PTHR43135">
    <property type="entry name" value="ALPHA-D-RIBOSE 1-METHYLPHOSPHONATE 5-TRIPHOSPHATE DIPHOSPHATASE"/>
    <property type="match status" value="1"/>
</dbReference>